<dbReference type="AlphaFoldDB" id="A0A2W5VBN2"/>
<gene>
    <name evidence="2" type="ORF">DI536_27305</name>
</gene>
<proteinExistence type="predicted"/>
<evidence type="ECO:0000313" key="3">
    <source>
        <dbReference type="Proteomes" id="UP000249061"/>
    </source>
</evidence>
<comment type="caution">
    <text evidence="2">The sequence shown here is derived from an EMBL/GenBank/DDBJ whole genome shotgun (WGS) entry which is preliminary data.</text>
</comment>
<dbReference type="Proteomes" id="UP000249061">
    <property type="component" value="Unassembled WGS sequence"/>
</dbReference>
<dbReference type="EMBL" id="QFQP01000030">
    <property type="protein sequence ID" value="PZR07581.1"/>
    <property type="molecule type" value="Genomic_DNA"/>
</dbReference>
<organism evidence="2 3">
    <name type="scientific">Archangium gephyra</name>
    <dbReference type="NCBI Taxonomy" id="48"/>
    <lineage>
        <taxon>Bacteria</taxon>
        <taxon>Pseudomonadati</taxon>
        <taxon>Myxococcota</taxon>
        <taxon>Myxococcia</taxon>
        <taxon>Myxococcales</taxon>
        <taxon>Cystobacterineae</taxon>
        <taxon>Archangiaceae</taxon>
        <taxon>Archangium</taxon>
    </lineage>
</organism>
<evidence type="ECO:0000256" key="1">
    <source>
        <dbReference type="SAM" id="MobiDB-lite"/>
    </source>
</evidence>
<protein>
    <submittedName>
        <fullName evidence="2">Uncharacterized protein</fullName>
    </submittedName>
</protein>
<evidence type="ECO:0000313" key="2">
    <source>
        <dbReference type="EMBL" id="PZR07581.1"/>
    </source>
</evidence>
<feature type="compositionally biased region" description="Low complexity" evidence="1">
    <location>
        <begin position="9"/>
        <end position="24"/>
    </location>
</feature>
<feature type="compositionally biased region" description="Basic and acidic residues" evidence="1">
    <location>
        <begin position="41"/>
        <end position="63"/>
    </location>
</feature>
<sequence length="87" mass="9669">MVISMSTKLPSGSSPSLPGARPRAQVSYEGEDEFSAMSLDPTRKDQLKKKQELKPPPPGEREQVKVDELKPMNEQGIVGLFRKIFAK</sequence>
<feature type="region of interest" description="Disordered" evidence="1">
    <location>
        <begin position="1"/>
        <end position="63"/>
    </location>
</feature>
<reference evidence="2 3" key="1">
    <citation type="submission" date="2017-08" db="EMBL/GenBank/DDBJ databases">
        <title>Infants hospitalized years apart are colonized by the same room-sourced microbial strains.</title>
        <authorList>
            <person name="Brooks B."/>
            <person name="Olm M.R."/>
            <person name="Firek B.A."/>
            <person name="Baker R."/>
            <person name="Thomas B.C."/>
            <person name="Morowitz M.J."/>
            <person name="Banfield J.F."/>
        </authorList>
    </citation>
    <scope>NUCLEOTIDE SEQUENCE [LARGE SCALE GENOMIC DNA]</scope>
    <source>
        <strain evidence="2">S2_003_000_R2_14</strain>
    </source>
</reference>
<name>A0A2W5VBN2_9BACT</name>
<accession>A0A2W5VBN2</accession>